<dbReference type="CDD" id="cd07302">
    <property type="entry name" value="CHD"/>
    <property type="match status" value="1"/>
</dbReference>
<dbReference type="InterPro" id="IPR050697">
    <property type="entry name" value="Adenylyl/Guanylyl_Cyclase_3/4"/>
</dbReference>
<dbReference type="RefSeq" id="WP_188784669.1">
    <property type="nucleotide sequence ID" value="NZ_BMNI01000008.1"/>
</dbReference>
<organism evidence="3 4">
    <name type="scientific">Nocardioides phosphati</name>
    <dbReference type="NCBI Taxonomy" id="1867775"/>
    <lineage>
        <taxon>Bacteria</taxon>
        <taxon>Bacillati</taxon>
        <taxon>Actinomycetota</taxon>
        <taxon>Actinomycetes</taxon>
        <taxon>Propionibacteriales</taxon>
        <taxon>Nocardioidaceae</taxon>
        <taxon>Nocardioides</taxon>
    </lineage>
</organism>
<keyword evidence="4" id="KW-1185">Reference proteome</keyword>
<name>A0ABQ2NDL5_9ACTN</name>
<dbReference type="EMBL" id="BMNI01000008">
    <property type="protein sequence ID" value="GGO92267.1"/>
    <property type="molecule type" value="Genomic_DNA"/>
</dbReference>
<dbReference type="SMART" id="SM00044">
    <property type="entry name" value="CYCc"/>
    <property type="match status" value="1"/>
</dbReference>
<evidence type="ECO:0000313" key="3">
    <source>
        <dbReference type="EMBL" id="GGO92267.1"/>
    </source>
</evidence>
<dbReference type="SUPFAM" id="SSF55073">
    <property type="entry name" value="Nucleotide cyclase"/>
    <property type="match status" value="1"/>
</dbReference>
<dbReference type="Gene3D" id="3.30.70.1230">
    <property type="entry name" value="Nucleotide cyclase"/>
    <property type="match status" value="1"/>
</dbReference>
<accession>A0ABQ2NDL5</accession>
<dbReference type="PANTHER" id="PTHR43081">
    <property type="entry name" value="ADENYLATE CYCLASE, TERMINAL-DIFFERENTIATION SPECIFIC-RELATED"/>
    <property type="match status" value="1"/>
</dbReference>
<dbReference type="Proteomes" id="UP000655410">
    <property type="component" value="Unassembled WGS sequence"/>
</dbReference>
<dbReference type="InterPro" id="IPR001054">
    <property type="entry name" value="A/G_cyclase"/>
</dbReference>
<comment type="similarity">
    <text evidence="1">Belongs to the adenylyl cyclase class-3 family.</text>
</comment>
<comment type="caution">
    <text evidence="3">The sequence shown here is derived from an EMBL/GenBank/DDBJ whole genome shotgun (WGS) entry which is preliminary data.</text>
</comment>
<evidence type="ECO:0000256" key="1">
    <source>
        <dbReference type="ARBA" id="ARBA00005381"/>
    </source>
</evidence>
<evidence type="ECO:0000313" key="4">
    <source>
        <dbReference type="Proteomes" id="UP000655410"/>
    </source>
</evidence>
<protein>
    <submittedName>
        <fullName evidence="3">Adenylate/guanylate cyclase domain-containing protein</fullName>
    </submittedName>
</protein>
<dbReference type="PANTHER" id="PTHR43081:SF1">
    <property type="entry name" value="ADENYLATE CYCLASE, TERMINAL-DIFFERENTIATION SPECIFIC"/>
    <property type="match status" value="1"/>
</dbReference>
<sequence>MSTDFDEAGGDQPPASSLSAAHDLAATYDAVEAVLLGDGPRYTRLEVAEATGVPIERLSELWRALGFPGTRDDERHFTDDDLEALRVIQTLVGSGVIPQADDIAIIRTLGRTFSRLADWEAGLSPEIATLPPAQAAEATRALIPIVQQLHDYAWRRHLARATARELLGAPVEGAELCVGFVDIVGFTSTSRKLSQAELAALIEHFEQTSSQVVTAHRGRVVKTIGDEILFIADEPDDAIAIGRELTSRHEQDPAFPQVRAGLAHGPVLARLGDVFGETVNIAARLTSLARPATVLVNDTLRAILPEDVAVRRIPPASVRGYHHLEAWVLR</sequence>
<reference evidence="4" key="1">
    <citation type="journal article" date="2019" name="Int. J. Syst. Evol. Microbiol.">
        <title>The Global Catalogue of Microorganisms (GCM) 10K type strain sequencing project: providing services to taxonomists for standard genome sequencing and annotation.</title>
        <authorList>
            <consortium name="The Broad Institute Genomics Platform"/>
            <consortium name="The Broad Institute Genome Sequencing Center for Infectious Disease"/>
            <person name="Wu L."/>
            <person name="Ma J."/>
        </authorList>
    </citation>
    <scope>NUCLEOTIDE SEQUENCE [LARGE SCALE GENOMIC DNA]</scope>
    <source>
        <strain evidence="4">CGMCC 4.7371</strain>
    </source>
</reference>
<evidence type="ECO:0000259" key="2">
    <source>
        <dbReference type="PROSITE" id="PS50125"/>
    </source>
</evidence>
<dbReference type="Pfam" id="PF00211">
    <property type="entry name" value="Guanylate_cyc"/>
    <property type="match status" value="1"/>
</dbReference>
<feature type="domain" description="Guanylate cyclase" evidence="2">
    <location>
        <begin position="177"/>
        <end position="286"/>
    </location>
</feature>
<dbReference type="InterPro" id="IPR029787">
    <property type="entry name" value="Nucleotide_cyclase"/>
</dbReference>
<gene>
    <name evidence="3" type="ORF">GCM10011584_28270</name>
</gene>
<dbReference type="PROSITE" id="PS50125">
    <property type="entry name" value="GUANYLATE_CYCLASE_2"/>
    <property type="match status" value="1"/>
</dbReference>
<proteinExistence type="inferred from homology"/>